<reference evidence="1 2" key="1">
    <citation type="submission" date="2015-09" db="EMBL/GenBank/DDBJ databases">
        <title>Draft genome sequence of Kouleothrix aurantiaca JCM 19913.</title>
        <authorList>
            <person name="Hemp J."/>
        </authorList>
    </citation>
    <scope>NUCLEOTIDE SEQUENCE [LARGE SCALE GENOMIC DNA]</scope>
    <source>
        <strain evidence="1 2">COM-B</strain>
    </source>
</reference>
<dbReference type="Gene3D" id="3.40.50.2000">
    <property type="entry name" value="Glycogen Phosphorylase B"/>
    <property type="match status" value="1"/>
</dbReference>
<evidence type="ECO:0000313" key="2">
    <source>
        <dbReference type="Proteomes" id="UP000050509"/>
    </source>
</evidence>
<evidence type="ECO:0000313" key="1">
    <source>
        <dbReference type="EMBL" id="KPV52777.1"/>
    </source>
</evidence>
<sequence length="239" mass="26495">MLRPVIWPRRNAQPFGAMQRIGYIIRSYPRLSQTFIVNEILALEQQGVALHLFPITDPHEPIVQAQVGQVRAPVDYLEQARGRGRVALAADHMAAMRAAPARYARARAYVAQRADLDQGYTSASRAECFDMAVYLAALLRREARAGRPIGHLHAHFAHDPTLIALLAQQRTGISFSFTAHARDLVQIPAHLLNERTARATAMLTCSATNLAYVDQVMPAELQAKVRLIHHGVNLAGFQP</sequence>
<name>A0A0P9F876_9CHLR</name>
<feature type="non-terminal residue" evidence="1">
    <location>
        <position position="239"/>
    </location>
</feature>
<dbReference type="SUPFAM" id="SSF53756">
    <property type="entry name" value="UDP-Glycosyltransferase/glycogen phosphorylase"/>
    <property type="match status" value="1"/>
</dbReference>
<proteinExistence type="predicted"/>
<dbReference type="EMBL" id="LJCR01000434">
    <property type="protein sequence ID" value="KPV52777.1"/>
    <property type="molecule type" value="Genomic_DNA"/>
</dbReference>
<accession>A0A0P9F876</accession>
<dbReference type="Proteomes" id="UP000050509">
    <property type="component" value="Unassembled WGS sequence"/>
</dbReference>
<organism evidence="1 2">
    <name type="scientific">Kouleothrix aurantiaca</name>
    <dbReference type="NCBI Taxonomy" id="186479"/>
    <lineage>
        <taxon>Bacteria</taxon>
        <taxon>Bacillati</taxon>
        <taxon>Chloroflexota</taxon>
        <taxon>Chloroflexia</taxon>
        <taxon>Chloroflexales</taxon>
        <taxon>Roseiflexineae</taxon>
        <taxon>Roseiflexaceae</taxon>
        <taxon>Kouleothrix</taxon>
    </lineage>
</organism>
<keyword evidence="2" id="KW-1185">Reference proteome</keyword>
<gene>
    <name evidence="1" type="ORF">SE17_13475</name>
</gene>
<comment type="caution">
    <text evidence="1">The sequence shown here is derived from an EMBL/GenBank/DDBJ whole genome shotgun (WGS) entry which is preliminary data.</text>
</comment>
<dbReference type="AlphaFoldDB" id="A0A0P9F876"/>
<protein>
    <recommendedName>
        <fullName evidence="3">Colanic acid biosynthesis glycosyltransferase WcaL</fullName>
    </recommendedName>
</protein>
<evidence type="ECO:0008006" key="3">
    <source>
        <dbReference type="Google" id="ProtNLM"/>
    </source>
</evidence>